<sequence length="54" mass="6020">MNHSIFSSPPNPPGQSTEGIKMVPAAVPWSAMAKINQLYSRNRRWANFGGKYNN</sequence>
<protein>
    <submittedName>
        <fullName evidence="1">Uncharacterized protein</fullName>
    </submittedName>
</protein>
<evidence type="ECO:0000313" key="1">
    <source>
        <dbReference type="EMBL" id="KAG2546941.1"/>
    </source>
</evidence>
<reference evidence="1" key="1">
    <citation type="submission" date="2020-05" db="EMBL/GenBank/DDBJ databases">
        <title>WGS assembly of Panicum virgatum.</title>
        <authorList>
            <person name="Lovell J.T."/>
            <person name="Jenkins J."/>
            <person name="Shu S."/>
            <person name="Juenger T.E."/>
            <person name="Schmutz J."/>
        </authorList>
    </citation>
    <scope>NUCLEOTIDE SEQUENCE</scope>
    <source>
        <strain evidence="1">AP13</strain>
    </source>
</reference>
<gene>
    <name evidence="1" type="ORF">PVAP13_9KG060871</name>
</gene>
<keyword evidence="2" id="KW-1185">Reference proteome</keyword>
<evidence type="ECO:0000313" key="2">
    <source>
        <dbReference type="Proteomes" id="UP000823388"/>
    </source>
</evidence>
<proteinExistence type="predicted"/>
<dbReference type="EMBL" id="CM029053">
    <property type="protein sequence ID" value="KAG2546941.1"/>
    <property type="molecule type" value="Genomic_DNA"/>
</dbReference>
<dbReference type="Proteomes" id="UP000823388">
    <property type="component" value="Chromosome 9K"/>
</dbReference>
<accession>A0A8T0NAJ5</accession>
<name>A0A8T0NAJ5_PANVG</name>
<organism evidence="1 2">
    <name type="scientific">Panicum virgatum</name>
    <name type="common">Blackwell switchgrass</name>
    <dbReference type="NCBI Taxonomy" id="38727"/>
    <lineage>
        <taxon>Eukaryota</taxon>
        <taxon>Viridiplantae</taxon>
        <taxon>Streptophyta</taxon>
        <taxon>Embryophyta</taxon>
        <taxon>Tracheophyta</taxon>
        <taxon>Spermatophyta</taxon>
        <taxon>Magnoliopsida</taxon>
        <taxon>Liliopsida</taxon>
        <taxon>Poales</taxon>
        <taxon>Poaceae</taxon>
        <taxon>PACMAD clade</taxon>
        <taxon>Panicoideae</taxon>
        <taxon>Panicodae</taxon>
        <taxon>Paniceae</taxon>
        <taxon>Panicinae</taxon>
        <taxon>Panicum</taxon>
        <taxon>Panicum sect. Hiantes</taxon>
    </lineage>
</organism>
<comment type="caution">
    <text evidence="1">The sequence shown here is derived from an EMBL/GenBank/DDBJ whole genome shotgun (WGS) entry which is preliminary data.</text>
</comment>
<dbReference type="AlphaFoldDB" id="A0A8T0NAJ5"/>